<feature type="domain" description="CR-type" evidence="9">
    <location>
        <begin position="216"/>
        <end position="298"/>
    </location>
</feature>
<reference evidence="10" key="1">
    <citation type="journal article" date="2017" name="Gigascience">
        <title>The genome draft of coconut (Cocos nucifera).</title>
        <authorList>
            <person name="Xiao Y."/>
            <person name="Xu P."/>
            <person name="Fan H."/>
            <person name="Baudouin L."/>
            <person name="Xia W."/>
            <person name="Bocs S."/>
            <person name="Xu J."/>
            <person name="Li Q."/>
            <person name="Guo A."/>
            <person name="Zhou L."/>
            <person name="Li J."/>
            <person name="Wu Y."/>
            <person name="Ma Z."/>
            <person name="Armero A."/>
            <person name="Issali A.E."/>
            <person name="Liu N."/>
            <person name="Peng M."/>
            <person name="Yang Y."/>
        </authorList>
    </citation>
    <scope>NUCLEOTIDE SEQUENCE</scope>
    <source>
        <tissue evidence="10">Spear leaf of Hainan Tall coconut</tissue>
    </source>
</reference>
<dbReference type="InterPro" id="IPR001623">
    <property type="entry name" value="DnaJ_domain"/>
</dbReference>
<dbReference type="SUPFAM" id="SSF57938">
    <property type="entry name" value="DnaJ/Hsp40 cysteine-rich domain"/>
    <property type="match status" value="1"/>
</dbReference>
<dbReference type="InterPro" id="IPR008971">
    <property type="entry name" value="HSP40/DnaJ_pept-bd"/>
</dbReference>
<dbReference type="GO" id="GO:0005783">
    <property type="term" value="C:endoplasmic reticulum"/>
    <property type="evidence" value="ECO:0007669"/>
    <property type="project" value="UniProtKB-ARBA"/>
</dbReference>
<dbReference type="CDD" id="cd10719">
    <property type="entry name" value="DnaJ_zf"/>
    <property type="match status" value="1"/>
</dbReference>
<dbReference type="Gene3D" id="1.10.287.110">
    <property type="entry name" value="DnaJ domain"/>
    <property type="match status" value="1"/>
</dbReference>
<gene>
    <name evidence="10" type="ORF">COCNU_03G009770</name>
</gene>
<keyword evidence="2" id="KW-0677">Repeat</keyword>
<dbReference type="Pfam" id="PF00684">
    <property type="entry name" value="DnaJ_CXXCXGXG"/>
    <property type="match status" value="1"/>
</dbReference>
<dbReference type="GO" id="GO:0008270">
    <property type="term" value="F:zinc ion binding"/>
    <property type="evidence" value="ECO:0007669"/>
    <property type="project" value="UniProtKB-KW"/>
</dbReference>
<accession>A0A8K0MYU8</accession>
<protein>
    <submittedName>
        <fullName evidence="10">Putative Chaperone protein dnaJ A8, chloroplastic</fullName>
    </submittedName>
</protein>
<dbReference type="Gene3D" id="2.60.260.20">
    <property type="entry name" value="Urease metallochaperone UreE, N-terminal domain"/>
    <property type="match status" value="3"/>
</dbReference>
<keyword evidence="11" id="KW-1185">Reference proteome</keyword>
<dbReference type="SMART" id="SM00271">
    <property type="entry name" value="DnaJ"/>
    <property type="match status" value="1"/>
</dbReference>
<evidence type="ECO:0000256" key="3">
    <source>
        <dbReference type="ARBA" id="ARBA00022771"/>
    </source>
</evidence>
<dbReference type="GO" id="GO:0051082">
    <property type="term" value="F:unfolded protein binding"/>
    <property type="evidence" value="ECO:0007669"/>
    <property type="project" value="InterPro"/>
</dbReference>
<dbReference type="PROSITE" id="PS00636">
    <property type="entry name" value="DNAJ_1"/>
    <property type="match status" value="1"/>
</dbReference>
<dbReference type="HAMAP" id="MF_01152">
    <property type="entry name" value="DnaJ"/>
    <property type="match status" value="1"/>
</dbReference>
<dbReference type="AlphaFoldDB" id="A0A8K0MYU8"/>
<dbReference type="Proteomes" id="UP000797356">
    <property type="component" value="Chromosome 3"/>
</dbReference>
<dbReference type="CDD" id="cd10747">
    <property type="entry name" value="DnaJ_C"/>
    <property type="match status" value="1"/>
</dbReference>
<dbReference type="GO" id="GO:0042026">
    <property type="term" value="P:protein refolding"/>
    <property type="evidence" value="ECO:0007669"/>
    <property type="project" value="TreeGrafter"/>
</dbReference>
<dbReference type="PROSITE" id="PS50076">
    <property type="entry name" value="DNAJ_2"/>
    <property type="match status" value="1"/>
</dbReference>
<feature type="region of interest" description="Disordered" evidence="7">
    <location>
        <begin position="524"/>
        <end position="547"/>
    </location>
</feature>
<dbReference type="SUPFAM" id="SSF46565">
    <property type="entry name" value="Chaperone J-domain"/>
    <property type="match status" value="1"/>
</dbReference>
<dbReference type="FunFam" id="1.10.287.110:FF:000037">
    <property type="entry name" value="Chaperone protein dnaJ A6 chloroplastic"/>
    <property type="match status" value="1"/>
</dbReference>
<dbReference type="PRINTS" id="PR00625">
    <property type="entry name" value="JDOMAIN"/>
</dbReference>
<sequence length="616" mass="68196">MAVLHLPAAGLPSFPLKPSLPIGGLPFFPPSPPARRSRLASFASSSFYGGGLRFFGGDSRFFSTRWSFPRHKRGVVVRAKASDYYATLNVGRNATLQEIKTAYRNLARKYHPDMNKSPGAEEKFKEISAAYEVLSDDEKRPLYDRYGEAGLQGEYGGYGVGPQGVDPFEVFNAFFGDSDGLFGDPRGINFDTKFNRGQGLDIHYDLSLSFEESIFGGRRELNFTRFETCDNCNGTGAKSSNCIKTCTECGGRGGVMKTQRTPFGIVSQVSTCSKCGGNGKTITDQCRSCNGEGRVQAKRCVRVDIPAGVNDGYTIQVQGEGSIDKKRGTAGDLYLFIQVNEKPGIWRKGLNLYSDVSIDYTEAILGTTVKVETIEGYQDLQIPSGTQPGETLKLSNMGVPNIKRPSVRVHDDLQASICFQAFVSSLNANSTSDVETIEGYQDLQIPSGTQPGETLKLSNMGVPNIKRPSVRGDHHFTKHATNGGKYAGYYCIPKENWSDVERSLVEELASLRATEVSSIRSRGIHNNDIKKHKMRKKQNHSSQKRTKDSLWSSIRNLFGYFLPTYLLKTNRIFLRKCVVDLLIIPVIDPKSSLLPYPGQIIFRNQMQLEEIAIGYE</sequence>
<keyword evidence="4 6" id="KW-0862">Zinc</keyword>
<dbReference type="InterPro" id="IPR036869">
    <property type="entry name" value="J_dom_sf"/>
</dbReference>
<dbReference type="InterPro" id="IPR001305">
    <property type="entry name" value="HSP_DnaJ_Cys-rich_dom"/>
</dbReference>
<evidence type="ECO:0000256" key="6">
    <source>
        <dbReference type="PROSITE-ProRule" id="PRU00546"/>
    </source>
</evidence>
<evidence type="ECO:0000259" key="8">
    <source>
        <dbReference type="PROSITE" id="PS50076"/>
    </source>
</evidence>
<evidence type="ECO:0000256" key="4">
    <source>
        <dbReference type="ARBA" id="ARBA00022833"/>
    </source>
</evidence>
<evidence type="ECO:0000256" key="2">
    <source>
        <dbReference type="ARBA" id="ARBA00022737"/>
    </source>
</evidence>
<dbReference type="PROSITE" id="PS51188">
    <property type="entry name" value="ZF_CR"/>
    <property type="match status" value="1"/>
</dbReference>
<dbReference type="InterPro" id="IPR036410">
    <property type="entry name" value="HSP_DnaJ_Cys-rich_dom_sf"/>
</dbReference>
<dbReference type="OrthoDB" id="10256793at2759"/>
<dbReference type="PANTHER" id="PTHR43096">
    <property type="entry name" value="DNAJ HOMOLOG 1, MITOCHONDRIAL-RELATED"/>
    <property type="match status" value="1"/>
</dbReference>
<dbReference type="GO" id="GO:0005524">
    <property type="term" value="F:ATP binding"/>
    <property type="evidence" value="ECO:0007669"/>
    <property type="project" value="InterPro"/>
</dbReference>
<dbReference type="Pfam" id="PF01556">
    <property type="entry name" value="DnaJ_C"/>
    <property type="match status" value="2"/>
</dbReference>
<evidence type="ECO:0000256" key="5">
    <source>
        <dbReference type="ARBA" id="ARBA00023186"/>
    </source>
</evidence>
<comment type="caution">
    <text evidence="10">The sequence shown here is derived from an EMBL/GenBank/DDBJ whole genome shotgun (WGS) entry which is preliminary data.</text>
</comment>
<dbReference type="GO" id="GO:0009535">
    <property type="term" value="C:chloroplast thylakoid membrane"/>
    <property type="evidence" value="ECO:0007669"/>
    <property type="project" value="TreeGrafter"/>
</dbReference>
<dbReference type="GO" id="GO:0009408">
    <property type="term" value="P:response to heat"/>
    <property type="evidence" value="ECO:0007669"/>
    <property type="project" value="InterPro"/>
</dbReference>
<dbReference type="InterPro" id="IPR002939">
    <property type="entry name" value="DnaJ_C"/>
</dbReference>
<feature type="domain" description="J" evidence="8">
    <location>
        <begin position="83"/>
        <end position="147"/>
    </location>
</feature>
<dbReference type="PANTHER" id="PTHR43096:SF26">
    <property type="entry name" value="CR-TYPE DOMAIN-CONTAINING PROTEIN"/>
    <property type="match status" value="1"/>
</dbReference>
<dbReference type="Gene3D" id="2.10.230.10">
    <property type="entry name" value="Heat shock protein DnaJ, cysteine-rich domain"/>
    <property type="match status" value="1"/>
</dbReference>
<dbReference type="GO" id="GO:0031072">
    <property type="term" value="F:heat shock protein binding"/>
    <property type="evidence" value="ECO:0007669"/>
    <property type="project" value="InterPro"/>
</dbReference>
<organism evidence="10 11">
    <name type="scientific">Cocos nucifera</name>
    <name type="common">Coconut palm</name>
    <dbReference type="NCBI Taxonomy" id="13894"/>
    <lineage>
        <taxon>Eukaryota</taxon>
        <taxon>Viridiplantae</taxon>
        <taxon>Streptophyta</taxon>
        <taxon>Embryophyta</taxon>
        <taxon>Tracheophyta</taxon>
        <taxon>Spermatophyta</taxon>
        <taxon>Magnoliopsida</taxon>
        <taxon>Liliopsida</taxon>
        <taxon>Arecaceae</taxon>
        <taxon>Arecoideae</taxon>
        <taxon>Cocoseae</taxon>
        <taxon>Attaleinae</taxon>
        <taxon>Cocos</taxon>
    </lineage>
</organism>
<evidence type="ECO:0000256" key="7">
    <source>
        <dbReference type="SAM" id="MobiDB-lite"/>
    </source>
</evidence>
<evidence type="ECO:0000313" key="11">
    <source>
        <dbReference type="Proteomes" id="UP000797356"/>
    </source>
</evidence>
<proteinExistence type="inferred from homology"/>
<keyword evidence="5" id="KW-0143">Chaperone</keyword>
<keyword evidence="1 6" id="KW-0479">Metal-binding</keyword>
<evidence type="ECO:0000313" key="10">
    <source>
        <dbReference type="EMBL" id="KAG1334858.1"/>
    </source>
</evidence>
<dbReference type="SUPFAM" id="SSF49493">
    <property type="entry name" value="HSP40/DnaJ peptide-binding domain"/>
    <property type="match status" value="3"/>
</dbReference>
<evidence type="ECO:0000259" key="9">
    <source>
        <dbReference type="PROSITE" id="PS51188"/>
    </source>
</evidence>
<feature type="zinc finger region" description="CR-type" evidence="6">
    <location>
        <begin position="216"/>
        <end position="298"/>
    </location>
</feature>
<name>A0A8K0MYU8_COCNU</name>
<dbReference type="InterPro" id="IPR012724">
    <property type="entry name" value="DnaJ"/>
</dbReference>
<keyword evidence="3 6" id="KW-0863">Zinc-finger</keyword>
<dbReference type="CDD" id="cd06257">
    <property type="entry name" value="DnaJ"/>
    <property type="match status" value="1"/>
</dbReference>
<dbReference type="InterPro" id="IPR018253">
    <property type="entry name" value="DnaJ_domain_CS"/>
</dbReference>
<feature type="compositionally biased region" description="Basic residues" evidence="7">
    <location>
        <begin position="530"/>
        <end position="544"/>
    </location>
</feature>
<dbReference type="Pfam" id="PF00226">
    <property type="entry name" value="DnaJ"/>
    <property type="match status" value="1"/>
</dbReference>
<dbReference type="EMBL" id="CM017874">
    <property type="protein sequence ID" value="KAG1334858.1"/>
    <property type="molecule type" value="Genomic_DNA"/>
</dbReference>
<reference evidence="10" key="2">
    <citation type="submission" date="2019-07" db="EMBL/GenBank/DDBJ databases">
        <authorList>
            <person name="Yang Y."/>
            <person name="Bocs S."/>
            <person name="Baudouin L."/>
        </authorList>
    </citation>
    <scope>NUCLEOTIDE SEQUENCE</scope>
    <source>
        <tissue evidence="10">Spear leaf of Hainan Tall coconut</tissue>
    </source>
</reference>
<evidence type="ECO:0000256" key="1">
    <source>
        <dbReference type="ARBA" id="ARBA00022723"/>
    </source>
</evidence>
<dbReference type="FunFam" id="2.10.230.10:FF:000002">
    <property type="entry name" value="Molecular chaperone DnaJ"/>
    <property type="match status" value="1"/>
</dbReference>